<dbReference type="eggNOG" id="COG0286">
    <property type="taxonomic scope" value="Bacteria"/>
</dbReference>
<dbReference type="Pfam" id="PF12161">
    <property type="entry name" value="HsdM_N"/>
    <property type="match status" value="1"/>
</dbReference>
<dbReference type="InterPro" id="IPR022749">
    <property type="entry name" value="D12N6_MeTrfase_N"/>
</dbReference>
<keyword evidence="2" id="KW-0680">Restriction system</keyword>
<dbReference type="InterPro" id="IPR029063">
    <property type="entry name" value="SAM-dependent_MTases_sf"/>
</dbReference>
<dbReference type="GO" id="GO:0032259">
    <property type="term" value="P:methylation"/>
    <property type="evidence" value="ECO:0007669"/>
    <property type="project" value="UniProtKB-KW"/>
</dbReference>
<feature type="domain" description="N6 adenine-specific DNA methyltransferase N-terminal" evidence="3">
    <location>
        <begin position="8"/>
        <end position="52"/>
    </location>
</feature>
<dbReference type="HOGENOM" id="CLU_2896474_0_0_11"/>
<dbReference type="InterPro" id="IPR038333">
    <property type="entry name" value="T1MK-like_N_sf"/>
</dbReference>
<dbReference type="Proteomes" id="UP000000276">
    <property type="component" value="Chromosome"/>
</dbReference>
<evidence type="ECO:0000313" key="5">
    <source>
        <dbReference type="Proteomes" id="UP000000276"/>
    </source>
</evidence>
<reference evidence="4 5" key="1">
    <citation type="journal article" date="2011" name="J. Bacteriol.">
        <title>Complete genome sequence of Corynebacterium pseudotuberculosis I19, a strain isolated from a cow in Israel with bovine mastitis.</title>
        <authorList>
            <consortium name="Consortium: Rede Paraense de Genomica e Proteomica (RPGP)"/>
            <person name="Silva A."/>
            <person name="Schneider M.P."/>
            <person name="Cerdeira L."/>
            <person name="Barbosa M.S."/>
            <person name="Ramos R.T."/>
            <person name="Carneiro A.R."/>
            <person name="Santos R."/>
            <person name="Lima M."/>
            <person name="D'Afonseca V."/>
            <person name="Almeida S.S."/>
            <person name="Santos A.R."/>
            <person name="Soares S.C."/>
            <person name="Pinto A.C."/>
            <person name="Ali A."/>
            <person name="Dorella F.A."/>
            <person name="Rocha F."/>
            <person name="de Abreu V.A."/>
            <person name="Trost E."/>
            <person name="Tauch A."/>
            <person name="Shpigel N."/>
            <person name="Miyoshi A."/>
            <person name="Azevedo V."/>
        </authorList>
    </citation>
    <scope>NUCLEOTIDE SEQUENCE [LARGE SCALE GENOMIC DNA]</scope>
    <source>
        <strain evidence="4 5">C231</strain>
    </source>
</reference>
<evidence type="ECO:0000256" key="2">
    <source>
        <dbReference type="ARBA" id="ARBA00022747"/>
    </source>
</evidence>
<comment type="similarity">
    <text evidence="1">Belongs to the N(4)/N(6)-methyltransferase family.</text>
</comment>
<reference evidence="4 5" key="2">
    <citation type="journal article" date="2011" name="PLoS ONE">
        <title>Evidence for reductive genome evolution and lateral acquisition of virulence functions in two Corynebacterium pseudotuberculosis strains.</title>
        <authorList>
            <person name="Ruiz J.C."/>
            <person name="D'Afonseca V."/>
            <person name="Silva A."/>
            <person name="Ali A."/>
            <person name="Pinto A.C."/>
            <person name="Santos A.R."/>
            <person name="Rocha A.A."/>
            <person name="Lopes D.O."/>
            <person name="Dorella F.A."/>
            <person name="Pacheco L.G."/>
            <person name="Costa M.P."/>
            <person name="Turk M.Z."/>
            <person name="Seyffert N."/>
            <person name="Moraes P.M."/>
            <person name="Soares S.C."/>
            <person name="Almeida S.S."/>
            <person name="Castro T.L."/>
            <person name="Abreu V.A."/>
            <person name="Trost E."/>
            <person name="Baumbach J."/>
            <person name="Tauch A."/>
            <person name="Schneider M.P."/>
            <person name="McCulloch J."/>
            <person name="Cerdeira L.T."/>
            <person name="Ramos R.T."/>
            <person name="Zerlotini A."/>
            <person name="Dominitini A."/>
            <person name="Resende D.M."/>
            <person name="Coser E.M."/>
            <person name="Oliveira L.M."/>
            <person name="Pedrosa A.L."/>
            <person name="Vieira C.U."/>
            <person name="Guimaraes C.T."/>
            <person name="Bartholomeu D.C."/>
            <person name="Oliveira D.M."/>
            <person name="Santos F.R."/>
            <person name="Rabelo E.M."/>
            <person name="Lobo F.P."/>
            <person name="Franco G.R."/>
            <person name="Costa A.F."/>
            <person name="Castro I.M."/>
            <person name="Dias S.R."/>
            <person name="Ferro J.A."/>
            <person name="Ortega J.M."/>
            <person name="Paiva L.V."/>
            <person name="Goulart L.R."/>
            <person name="Almeida J.F."/>
            <person name="Ferro M.I."/>
            <person name="Carneiro N.P."/>
            <person name="Falcao P.R."/>
            <person name="Grynberg P."/>
            <person name="Teixeira S.M."/>
            <person name="Brommonschenkel S."/>
            <person name="Oliveira S.C."/>
            <person name="Meyer R."/>
            <person name="Moore R.J."/>
            <person name="Miyoshi A."/>
            <person name="Oliveira G.C."/>
            <person name="Azevedo V."/>
        </authorList>
    </citation>
    <scope>NUCLEOTIDE SEQUENCE [LARGE SCALE GENOMIC DNA]</scope>
    <source>
        <strain evidence="4 5">C231</strain>
    </source>
</reference>
<dbReference type="AlphaFoldDB" id="D9QBK4"/>
<dbReference type="STRING" id="681645.CpC231_1463"/>
<proteinExistence type="inferred from homology"/>
<dbReference type="EMBL" id="CP001829">
    <property type="protein sequence ID" value="ADL10930.1"/>
    <property type="molecule type" value="Genomic_DNA"/>
</dbReference>
<protein>
    <submittedName>
        <fullName evidence="4">SAM-dependent DNA methyltransferase</fullName>
    </submittedName>
</protein>
<sequence>MVIAQAKLESKLWEAANSLRGAMDAADYKNYVFPVFFWKWISDNWELGHTKFLADVERARPR</sequence>
<dbReference type="OrthoDB" id="9784823at2"/>
<keyword evidence="4" id="KW-0808">Transferase</keyword>
<keyword evidence="5" id="KW-1185">Reference proteome</keyword>
<accession>D9QBK4</accession>
<evidence type="ECO:0000256" key="1">
    <source>
        <dbReference type="ARBA" id="ARBA00006594"/>
    </source>
</evidence>
<dbReference type="Gene3D" id="1.20.1260.30">
    <property type="match status" value="1"/>
</dbReference>
<dbReference type="SUPFAM" id="SSF53335">
    <property type="entry name" value="S-adenosyl-L-methionine-dependent methyltransferases"/>
    <property type="match status" value="1"/>
</dbReference>
<organism evidence="4 5">
    <name type="scientific">Corynebacterium pseudotuberculosis (strain C231)</name>
    <dbReference type="NCBI Taxonomy" id="681645"/>
    <lineage>
        <taxon>Bacteria</taxon>
        <taxon>Bacillati</taxon>
        <taxon>Actinomycetota</taxon>
        <taxon>Actinomycetes</taxon>
        <taxon>Mycobacteriales</taxon>
        <taxon>Corynebacteriaceae</taxon>
        <taxon>Corynebacterium</taxon>
    </lineage>
</organism>
<dbReference type="KEGG" id="cpq:CPC231_07385"/>
<name>D9QBK4_CORP2</name>
<gene>
    <name evidence="4" type="ORF">CPC231_07385</name>
</gene>
<evidence type="ECO:0000313" key="4">
    <source>
        <dbReference type="EMBL" id="ADL10930.1"/>
    </source>
</evidence>
<evidence type="ECO:0000259" key="3">
    <source>
        <dbReference type="Pfam" id="PF12161"/>
    </source>
</evidence>
<dbReference type="GeneID" id="93974195"/>
<dbReference type="PATRIC" id="fig|681645.3.peg.1538"/>
<keyword evidence="4" id="KW-0489">Methyltransferase</keyword>
<dbReference type="RefSeq" id="WP_013242326.1">
    <property type="nucleotide sequence ID" value="NC_017301.2"/>
</dbReference>
<dbReference type="GO" id="GO:0008168">
    <property type="term" value="F:methyltransferase activity"/>
    <property type="evidence" value="ECO:0007669"/>
    <property type="project" value="UniProtKB-KW"/>
</dbReference>
<dbReference type="GO" id="GO:0009307">
    <property type="term" value="P:DNA restriction-modification system"/>
    <property type="evidence" value="ECO:0007669"/>
    <property type="project" value="UniProtKB-KW"/>
</dbReference>